<dbReference type="EMBL" id="AJWK01016819">
    <property type="status" value="NOT_ANNOTATED_CDS"/>
    <property type="molecule type" value="Genomic_DNA"/>
</dbReference>
<dbReference type="InterPro" id="IPR024079">
    <property type="entry name" value="MetalloPept_cat_dom_sf"/>
</dbReference>
<keyword evidence="2" id="KW-0645">Protease</keyword>
<evidence type="ECO:0000259" key="3">
    <source>
        <dbReference type="PROSITE" id="PS51864"/>
    </source>
</evidence>
<keyword evidence="2" id="KW-0378">Hydrolase</keyword>
<dbReference type="SUPFAM" id="SSF55486">
    <property type="entry name" value="Metalloproteases ('zincins'), catalytic domain"/>
    <property type="match status" value="1"/>
</dbReference>
<dbReference type="PROSITE" id="PS51864">
    <property type="entry name" value="ASTACIN"/>
    <property type="match status" value="1"/>
</dbReference>
<keyword evidence="2" id="KW-0479">Metal-binding</keyword>
<proteinExistence type="predicted"/>
<organism evidence="4 5">
    <name type="scientific">Lutzomyia longipalpis</name>
    <name type="common">Sand fly</name>
    <dbReference type="NCBI Taxonomy" id="7200"/>
    <lineage>
        <taxon>Eukaryota</taxon>
        <taxon>Metazoa</taxon>
        <taxon>Ecdysozoa</taxon>
        <taxon>Arthropoda</taxon>
        <taxon>Hexapoda</taxon>
        <taxon>Insecta</taxon>
        <taxon>Pterygota</taxon>
        <taxon>Neoptera</taxon>
        <taxon>Endopterygota</taxon>
        <taxon>Diptera</taxon>
        <taxon>Nematocera</taxon>
        <taxon>Psychodoidea</taxon>
        <taxon>Psychodidae</taxon>
        <taxon>Lutzomyia</taxon>
        <taxon>Lutzomyia</taxon>
    </lineage>
</organism>
<feature type="domain" description="Peptidase M12A" evidence="3">
    <location>
        <begin position="1"/>
        <end position="124"/>
    </location>
</feature>
<evidence type="ECO:0000256" key="1">
    <source>
        <dbReference type="PROSITE-ProRule" id="PRU01211"/>
    </source>
</evidence>
<sequence length="180" mass="20665">PRTDPPVTFNFNCITPGHLIRLFSYHTGLHYMHQHPARDQYITIIWANVIKMNKSAFDKLDPKAISMYGTTYDYDSVMHVCYTAYSKNGLATMVPHEPGHDPGLHRENFSEGDIQRLNKIHLKWSVRGDDDLLRQQHKFSLVDHDLDDDSTLLHPLHLHGGHLPARVATFNPQTGLLYTL</sequence>
<dbReference type="VEuPathDB" id="VectorBase:LLOJ005288"/>
<dbReference type="AlphaFoldDB" id="A0A1B0CL01"/>
<dbReference type="GO" id="GO:0006508">
    <property type="term" value="P:proteolysis"/>
    <property type="evidence" value="ECO:0007669"/>
    <property type="project" value="UniProtKB-KW"/>
</dbReference>
<dbReference type="EnsemblMetazoa" id="LLOJ005288-RA">
    <property type="protein sequence ID" value="LLOJ005288-PA"/>
    <property type="gene ID" value="LLOJ005288"/>
</dbReference>
<dbReference type="Pfam" id="PF01400">
    <property type="entry name" value="Astacin"/>
    <property type="match status" value="1"/>
</dbReference>
<comment type="caution">
    <text evidence="1">Lacks conserved residue(s) required for the propagation of feature annotation.</text>
</comment>
<reference evidence="4" key="1">
    <citation type="submission" date="2020-05" db="UniProtKB">
        <authorList>
            <consortium name="EnsemblMetazoa"/>
        </authorList>
    </citation>
    <scope>IDENTIFICATION</scope>
    <source>
        <strain evidence="4">Jacobina</strain>
    </source>
</reference>
<dbReference type="PANTHER" id="PTHR10127">
    <property type="entry name" value="DISCOIDIN, CUB, EGF, LAMININ , AND ZINC METALLOPROTEASE DOMAIN CONTAINING"/>
    <property type="match status" value="1"/>
</dbReference>
<dbReference type="Gene3D" id="3.40.390.10">
    <property type="entry name" value="Collagenase (Catalytic Domain)"/>
    <property type="match status" value="1"/>
</dbReference>
<accession>A0A1B0CL01</accession>
<dbReference type="GO" id="GO:0004222">
    <property type="term" value="F:metalloendopeptidase activity"/>
    <property type="evidence" value="ECO:0007669"/>
    <property type="project" value="UniProtKB-UniRule"/>
</dbReference>
<keyword evidence="2" id="KW-0482">Metalloprotease</keyword>
<keyword evidence="2" id="KW-0862">Zinc</keyword>
<dbReference type="PANTHER" id="PTHR10127:SF883">
    <property type="entry name" value="ZINC METALLOPROTEINASE NAS-8"/>
    <property type="match status" value="1"/>
</dbReference>
<evidence type="ECO:0000313" key="5">
    <source>
        <dbReference type="Proteomes" id="UP000092461"/>
    </source>
</evidence>
<evidence type="ECO:0000313" key="4">
    <source>
        <dbReference type="EnsemblMetazoa" id="LLOJ005288-PA"/>
    </source>
</evidence>
<dbReference type="GO" id="GO:0046872">
    <property type="term" value="F:metal ion binding"/>
    <property type="evidence" value="ECO:0007669"/>
    <property type="project" value="UniProtKB-KW"/>
</dbReference>
<comment type="cofactor">
    <cofactor evidence="2">
        <name>Zn(2+)</name>
        <dbReference type="ChEBI" id="CHEBI:29105"/>
    </cofactor>
    <text evidence="2">Binds 1 zinc ion per subunit.</text>
</comment>
<name>A0A1B0CL01_LUTLO</name>
<protein>
    <recommendedName>
        <fullName evidence="2">Metalloendopeptidase</fullName>
        <ecNumber evidence="2">3.4.24.-</ecNumber>
    </recommendedName>
</protein>
<dbReference type="Proteomes" id="UP000092461">
    <property type="component" value="Unassembled WGS sequence"/>
</dbReference>
<evidence type="ECO:0000256" key="2">
    <source>
        <dbReference type="RuleBase" id="RU361183"/>
    </source>
</evidence>
<keyword evidence="5" id="KW-1185">Reference proteome</keyword>
<dbReference type="EC" id="3.4.24.-" evidence="2"/>
<dbReference type="PRINTS" id="PR00480">
    <property type="entry name" value="ASTACIN"/>
</dbReference>
<dbReference type="InterPro" id="IPR001506">
    <property type="entry name" value="Peptidase_M12A"/>
</dbReference>